<accession>A0A6A6TTP2</accession>
<protein>
    <submittedName>
        <fullName evidence="1">Uncharacterized protein</fullName>
    </submittedName>
</protein>
<keyword evidence="2" id="KW-1185">Reference proteome</keyword>
<name>A0A6A6TTP2_9PEZI</name>
<evidence type="ECO:0000313" key="1">
    <source>
        <dbReference type="EMBL" id="KAF2663192.1"/>
    </source>
</evidence>
<proteinExistence type="predicted"/>
<dbReference type="AlphaFoldDB" id="A0A6A6TTP2"/>
<dbReference type="Proteomes" id="UP000799302">
    <property type="component" value="Unassembled WGS sequence"/>
</dbReference>
<sequence>MEYDESAKVNKKITDFWPEFIANQPFILDRAYFALDYVVEPRQMVINPWNLKINAYRWYDELELRKRQKERFGLSDVEKNWWKKPASNGWKNLQEHPRPYFHPTIPSPPINLRQSHLSKGGIDGKLCLVELRSPLRPPQDSSLLKLPQEVLNMIIHWTVIRSPEQKVPYQDTGSECDLCPHYDLQAIKRLVEVSHQLWQSARPFLYHKLQIDIRVAPVSQYLMRQTHHRLFCKESQLLRIQAARGLCRMLHFVADDEFINEKGNWTKGDMRMIDHMQKALGSVRCVDIEHDVDLHHNEDRDDDHVYDRNGPCRAAILETLSNMPRVQHLGDFAHIERYQVKWTEQHRLQIFTSLKRLESIRMQDSSVESIRLMTKPHQQWLTNLDIRSPAGMLTGRRAHAWEEETWLQPPWLPNLKICKLKYWDVVTTEPAGLVKGLLGPSTHTVILDCSLAFPFPLPWYNVESSLRDFLVETAKNSGLRKFVIENAYSAFIHKGTDSFEFDKNETVCYFLEELVHEDPGQPLFLSSYEKCENPLNALERVKEVAKSISVNCELDLVWWNDEDWKMLRNEIWWELIDIANNEDAVIRFQDSGEYT</sequence>
<reference evidence="1" key="1">
    <citation type="journal article" date="2020" name="Stud. Mycol.">
        <title>101 Dothideomycetes genomes: a test case for predicting lifestyles and emergence of pathogens.</title>
        <authorList>
            <person name="Haridas S."/>
            <person name="Albert R."/>
            <person name="Binder M."/>
            <person name="Bloem J."/>
            <person name="Labutti K."/>
            <person name="Salamov A."/>
            <person name="Andreopoulos B."/>
            <person name="Baker S."/>
            <person name="Barry K."/>
            <person name="Bills G."/>
            <person name="Bluhm B."/>
            <person name="Cannon C."/>
            <person name="Castanera R."/>
            <person name="Culley D."/>
            <person name="Daum C."/>
            <person name="Ezra D."/>
            <person name="Gonzalez J."/>
            <person name="Henrissat B."/>
            <person name="Kuo A."/>
            <person name="Liang C."/>
            <person name="Lipzen A."/>
            <person name="Lutzoni F."/>
            <person name="Magnuson J."/>
            <person name="Mondo S."/>
            <person name="Nolan M."/>
            <person name="Ohm R."/>
            <person name="Pangilinan J."/>
            <person name="Park H.-J."/>
            <person name="Ramirez L."/>
            <person name="Alfaro M."/>
            <person name="Sun H."/>
            <person name="Tritt A."/>
            <person name="Yoshinaga Y."/>
            <person name="Zwiers L.-H."/>
            <person name="Turgeon B."/>
            <person name="Goodwin S."/>
            <person name="Spatafora J."/>
            <person name="Crous P."/>
            <person name="Grigoriev I."/>
        </authorList>
    </citation>
    <scope>NUCLEOTIDE SEQUENCE</scope>
    <source>
        <strain evidence="1">CBS 115976</strain>
    </source>
</reference>
<dbReference type="EMBL" id="MU004247">
    <property type="protein sequence ID" value="KAF2663192.1"/>
    <property type="molecule type" value="Genomic_DNA"/>
</dbReference>
<organism evidence="1 2">
    <name type="scientific">Microthyrium microscopicum</name>
    <dbReference type="NCBI Taxonomy" id="703497"/>
    <lineage>
        <taxon>Eukaryota</taxon>
        <taxon>Fungi</taxon>
        <taxon>Dikarya</taxon>
        <taxon>Ascomycota</taxon>
        <taxon>Pezizomycotina</taxon>
        <taxon>Dothideomycetes</taxon>
        <taxon>Dothideomycetes incertae sedis</taxon>
        <taxon>Microthyriales</taxon>
        <taxon>Microthyriaceae</taxon>
        <taxon>Microthyrium</taxon>
    </lineage>
</organism>
<gene>
    <name evidence="1" type="ORF">BT63DRAFT_430623</name>
</gene>
<evidence type="ECO:0000313" key="2">
    <source>
        <dbReference type="Proteomes" id="UP000799302"/>
    </source>
</evidence>